<dbReference type="OrthoDB" id="3239113at2"/>
<dbReference type="RefSeq" id="WP_052365636.1">
    <property type="nucleotide sequence ID" value="NZ_JGZT01000006.1"/>
</dbReference>
<accession>A0A087E4D0</accession>
<proteinExistence type="predicted"/>
<dbReference type="EMBL" id="JGZT01000006">
    <property type="protein sequence ID" value="KFJ02631.1"/>
    <property type="molecule type" value="Genomic_DNA"/>
</dbReference>
<evidence type="ECO:0000313" key="2">
    <source>
        <dbReference type="Proteomes" id="UP000029003"/>
    </source>
</evidence>
<dbReference type="Proteomes" id="UP000029003">
    <property type="component" value="Unassembled WGS sequence"/>
</dbReference>
<organism evidence="1 2">
    <name type="scientific">Bifidobacterium thermacidophilum subsp. thermacidophilum</name>
    <dbReference type="NCBI Taxonomy" id="79262"/>
    <lineage>
        <taxon>Bacteria</taxon>
        <taxon>Bacillati</taxon>
        <taxon>Actinomycetota</taxon>
        <taxon>Actinomycetes</taxon>
        <taxon>Bifidobacteriales</taxon>
        <taxon>Bifidobacteriaceae</taxon>
        <taxon>Bifidobacterium</taxon>
    </lineage>
</organism>
<protein>
    <submittedName>
        <fullName evidence="1">Phage-related putative tail protein</fullName>
    </submittedName>
</protein>
<dbReference type="AlphaFoldDB" id="A0A087E4D0"/>
<comment type="caution">
    <text evidence="1">The sequence shown here is derived from an EMBL/GenBank/DDBJ whole genome shotgun (WGS) entry which is preliminary data.</text>
</comment>
<reference evidence="1 2" key="1">
    <citation type="submission" date="2014-03" db="EMBL/GenBank/DDBJ databases">
        <title>Genomics of Bifidobacteria.</title>
        <authorList>
            <person name="Ventura M."/>
            <person name="Milani C."/>
            <person name="Lugli G.A."/>
        </authorList>
    </citation>
    <scope>NUCLEOTIDE SEQUENCE [LARGE SCALE GENOMIC DNA]</scope>
    <source>
        <strain evidence="1 2">LMG 21395</strain>
    </source>
</reference>
<gene>
    <name evidence="1" type="ORF">THER5_1093</name>
</gene>
<name>A0A087E4D0_9BIFI</name>
<sequence length="270" mass="28640">MASELITGFAGAPHVGSDDMGAFQSGILGVGSYVLQTGEQLKATVASANKVTIGTGDLVMNGRHVRMASSTDLTIQNGTQGQNRNDLIVCRYQKASDGKETATLVVVNGTATTGTPADPSYNKTSILDGATTSDMPLYRIPITNLSVGTPVKLFDILTPLKTVGDSVTLTGPITVITSTYGTVTGVRAGRMIELYFDWKSASTDSWATGYFGTLPEGWRPLMQAVCPWHGRDGSSQRRIVVEPFGAMYYTNVGGAQNPDRFTGTIHFIAS</sequence>
<evidence type="ECO:0000313" key="1">
    <source>
        <dbReference type="EMBL" id="KFJ02631.1"/>
    </source>
</evidence>